<evidence type="ECO:0000259" key="2">
    <source>
        <dbReference type="Pfam" id="PF04892"/>
    </source>
</evidence>
<dbReference type="RefSeq" id="WP_013459417.1">
    <property type="nucleotide sequence ID" value="NC_014762.1"/>
</dbReference>
<keyword evidence="1" id="KW-0472">Membrane</keyword>
<dbReference type="PANTHER" id="PTHR28008:SF1">
    <property type="entry name" value="DOMAIN PROTEIN, PUTATIVE (AFU_ORTHOLOGUE AFUA_3G10980)-RELATED"/>
    <property type="match status" value="1"/>
</dbReference>
<sequence length="115" mass="13514">MKTLLYKTLFYLNFFIIEYLALTPRHIEIIESFWDKQNHFVAFLVLYLLLGMAYRDFSTAQKTVIMTFIAFQIEIVQYFIPGRYFSLLDIAADAIGVIAGIIVYRYLVPKFHLGN</sequence>
<keyword evidence="1" id="KW-1133">Transmembrane helix</keyword>
<keyword evidence="1" id="KW-0812">Transmembrane</keyword>
<dbReference type="Proteomes" id="UP000008721">
    <property type="component" value="Chromosome"/>
</dbReference>
<name>E4U0C3_SULKY</name>
<evidence type="ECO:0000313" key="4">
    <source>
        <dbReference type="Proteomes" id="UP000008721"/>
    </source>
</evidence>
<feature type="transmembrane region" description="Helical" evidence="1">
    <location>
        <begin position="64"/>
        <end position="80"/>
    </location>
</feature>
<feature type="transmembrane region" description="Helical" evidence="1">
    <location>
        <begin position="9"/>
        <end position="27"/>
    </location>
</feature>
<keyword evidence="4" id="KW-1185">Reference proteome</keyword>
<dbReference type="KEGG" id="sku:Sulku_0554"/>
<dbReference type="Pfam" id="PF04892">
    <property type="entry name" value="VanZ"/>
    <property type="match status" value="1"/>
</dbReference>
<feature type="domain" description="VanZ-like" evidence="2">
    <location>
        <begin position="37"/>
        <end position="106"/>
    </location>
</feature>
<gene>
    <name evidence="3" type="ordered locus">Sulku_0554</name>
</gene>
<dbReference type="InterPro" id="IPR006976">
    <property type="entry name" value="VanZ-like"/>
</dbReference>
<dbReference type="NCBIfam" id="NF037970">
    <property type="entry name" value="vanZ_1"/>
    <property type="match status" value="1"/>
</dbReference>
<dbReference type="STRING" id="709032.Sulku_0554"/>
<feature type="transmembrane region" description="Helical" evidence="1">
    <location>
        <begin position="39"/>
        <end position="57"/>
    </location>
</feature>
<organism evidence="3 4">
    <name type="scientific">Sulfuricurvum kujiense (strain ATCC BAA-921 / DSM 16994 / JCM 11577 / YK-1)</name>
    <dbReference type="NCBI Taxonomy" id="709032"/>
    <lineage>
        <taxon>Bacteria</taxon>
        <taxon>Pseudomonadati</taxon>
        <taxon>Campylobacterota</taxon>
        <taxon>Epsilonproteobacteria</taxon>
        <taxon>Campylobacterales</taxon>
        <taxon>Sulfurimonadaceae</taxon>
        <taxon>Sulfuricurvum</taxon>
    </lineage>
</organism>
<accession>E4U0C3</accession>
<dbReference type="AlphaFoldDB" id="E4U0C3"/>
<evidence type="ECO:0000256" key="1">
    <source>
        <dbReference type="SAM" id="Phobius"/>
    </source>
</evidence>
<proteinExistence type="predicted"/>
<evidence type="ECO:0000313" key="3">
    <source>
        <dbReference type="EMBL" id="ADR33220.1"/>
    </source>
</evidence>
<protein>
    <submittedName>
        <fullName evidence="3">VanZ family protein</fullName>
    </submittedName>
</protein>
<dbReference type="EMBL" id="CP002355">
    <property type="protein sequence ID" value="ADR33220.1"/>
    <property type="molecule type" value="Genomic_DNA"/>
</dbReference>
<dbReference type="HOGENOM" id="CLU_096028_3_4_7"/>
<feature type="transmembrane region" description="Helical" evidence="1">
    <location>
        <begin position="86"/>
        <end position="107"/>
    </location>
</feature>
<dbReference type="eggNOG" id="COG5652">
    <property type="taxonomic scope" value="Bacteria"/>
</dbReference>
<dbReference type="OrthoDB" id="5356065at2"/>
<reference evidence="3 4" key="1">
    <citation type="journal article" date="2012" name="Stand. Genomic Sci.">
        <title>Complete genome sequence of the sulfur compounds oxidizing chemolithoautotroph Sulfuricurvum kujiense type strain (YK-1(T)).</title>
        <authorList>
            <person name="Han C."/>
            <person name="Kotsyurbenko O."/>
            <person name="Chertkov O."/>
            <person name="Held B."/>
            <person name="Lapidus A."/>
            <person name="Nolan M."/>
            <person name="Lucas S."/>
            <person name="Hammon N."/>
            <person name="Deshpande S."/>
            <person name="Cheng J.F."/>
            <person name="Tapia R."/>
            <person name="Goodwin L.A."/>
            <person name="Pitluck S."/>
            <person name="Liolios K."/>
            <person name="Pagani I."/>
            <person name="Ivanova N."/>
            <person name="Mavromatis K."/>
            <person name="Mikhailova N."/>
            <person name="Pati A."/>
            <person name="Chen A."/>
            <person name="Palaniappan K."/>
            <person name="Land M."/>
            <person name="Hauser L."/>
            <person name="Chang Y.J."/>
            <person name="Jeffries C.D."/>
            <person name="Brambilla E.M."/>
            <person name="Rohde M."/>
            <person name="Spring S."/>
            <person name="Sikorski J."/>
            <person name="Goker M."/>
            <person name="Woyke T."/>
            <person name="Bristow J."/>
            <person name="Eisen J.A."/>
            <person name="Markowitz V."/>
            <person name="Hugenholtz P."/>
            <person name="Kyrpides N.C."/>
            <person name="Klenk H.P."/>
            <person name="Detter J.C."/>
        </authorList>
    </citation>
    <scope>NUCLEOTIDE SEQUENCE [LARGE SCALE GENOMIC DNA]</scope>
    <source>
        <strain evidence="4">ATCC BAA-921 / DSM 16994 / JCM 11577 / YK-1</strain>
    </source>
</reference>
<dbReference type="PANTHER" id="PTHR28008">
    <property type="entry name" value="DOMAIN PROTEIN, PUTATIVE (AFU_ORTHOLOGUE AFUA_3G10980)-RELATED"/>
    <property type="match status" value="1"/>
</dbReference>